<feature type="domain" description="3-hydroxyacyl-CoA dehydrogenase NAD binding" evidence="5">
    <location>
        <begin position="22"/>
        <end position="200"/>
    </location>
</feature>
<keyword evidence="1" id="KW-0560">Oxidoreductase</keyword>
<dbReference type="Gene3D" id="3.40.50.720">
    <property type="entry name" value="NAD(P)-binding Rossmann-like Domain"/>
    <property type="match status" value="1"/>
</dbReference>
<dbReference type="Proteomes" id="UP000199440">
    <property type="component" value="Unassembled WGS sequence"/>
</dbReference>
<dbReference type="RefSeq" id="WP_218129621.1">
    <property type="nucleotide sequence ID" value="NZ_FNGV01000013.1"/>
</dbReference>
<feature type="site" description="Important for catalytic activity" evidence="2">
    <location>
        <position position="156"/>
    </location>
</feature>
<dbReference type="STRING" id="192904.SAMN04488514_11395"/>
<keyword evidence="7" id="KW-1185">Reference proteome</keyword>
<dbReference type="AlphaFoldDB" id="A0A1G9VIA6"/>
<dbReference type="GO" id="GO:0070403">
    <property type="term" value="F:NAD+ binding"/>
    <property type="evidence" value="ECO:0007669"/>
    <property type="project" value="InterPro"/>
</dbReference>
<evidence type="ECO:0000259" key="5">
    <source>
        <dbReference type="Pfam" id="PF02737"/>
    </source>
</evidence>
<feature type="transmembrane region" description="Helical" evidence="3">
    <location>
        <begin position="21"/>
        <end position="40"/>
    </location>
</feature>
<dbReference type="PANTHER" id="PTHR48075:SF5">
    <property type="entry name" value="3-HYDROXYBUTYRYL-COA DEHYDROGENASE"/>
    <property type="match status" value="1"/>
</dbReference>
<dbReference type="InterPro" id="IPR036291">
    <property type="entry name" value="NAD(P)-bd_dom_sf"/>
</dbReference>
<evidence type="ECO:0000256" key="2">
    <source>
        <dbReference type="PIRSR" id="PIRSR000105-1"/>
    </source>
</evidence>
<dbReference type="Pfam" id="PF00725">
    <property type="entry name" value="3HCDH"/>
    <property type="match status" value="1"/>
</dbReference>
<keyword evidence="3" id="KW-0472">Membrane</keyword>
<dbReference type="InterPro" id="IPR006176">
    <property type="entry name" value="3-OHacyl-CoA_DH_NAD-bd"/>
</dbReference>
<evidence type="ECO:0000313" key="7">
    <source>
        <dbReference type="Proteomes" id="UP000199440"/>
    </source>
</evidence>
<evidence type="ECO:0000256" key="3">
    <source>
        <dbReference type="SAM" id="Phobius"/>
    </source>
</evidence>
<dbReference type="InterPro" id="IPR022694">
    <property type="entry name" value="3-OHacyl-CoA_DH"/>
</dbReference>
<gene>
    <name evidence="6" type="ORF">SAMN04488514_11395</name>
</gene>
<sequence length="343" mass="38662">MERTFEQELRKLSMEVKDNGIIGVVGLGLMGASIVSSLLINGQKVIALAPIRCDLDMTAKKRIKKSLQECNAQGITDEHPEDLFKNMTFTSSYADLKGCWIVMECVSENLKIKKDVYQKIEKVVADNVIITSNTSAIPISILQEHLGIPERFFGMHWAEPAYTTRFLEIICGDKSPAKIGKKLHKIAIAWGKEPTLVRKDIQGFITNRLMYSLYREAFYLVENGYATIEDVDRACKNDAGHWLTFCGPFRYMDLTGLQAYHAVMKNLFSDLSTGTQVPKLIDDIAKKGGNGVFNGKGFYDYTTEEAKAWEEAFEKFAFDINRLSTKYMAETAAISSYNMSEKE</sequence>
<evidence type="ECO:0000259" key="4">
    <source>
        <dbReference type="Pfam" id="PF00725"/>
    </source>
</evidence>
<dbReference type="SUPFAM" id="SSF51735">
    <property type="entry name" value="NAD(P)-binding Rossmann-fold domains"/>
    <property type="match status" value="1"/>
</dbReference>
<organism evidence="6 7">
    <name type="scientific">Kriegella aquimaris</name>
    <dbReference type="NCBI Taxonomy" id="192904"/>
    <lineage>
        <taxon>Bacteria</taxon>
        <taxon>Pseudomonadati</taxon>
        <taxon>Bacteroidota</taxon>
        <taxon>Flavobacteriia</taxon>
        <taxon>Flavobacteriales</taxon>
        <taxon>Flavobacteriaceae</taxon>
        <taxon>Kriegella</taxon>
    </lineage>
</organism>
<keyword evidence="3" id="KW-0812">Transmembrane</keyword>
<feature type="domain" description="3-hydroxyacyl-CoA dehydrogenase C-terminal" evidence="4">
    <location>
        <begin position="203"/>
        <end position="301"/>
    </location>
</feature>
<keyword evidence="3" id="KW-1133">Transmembrane helix</keyword>
<dbReference type="PIRSF" id="PIRSF000105">
    <property type="entry name" value="HCDH"/>
    <property type="match status" value="1"/>
</dbReference>
<dbReference type="PANTHER" id="PTHR48075">
    <property type="entry name" value="3-HYDROXYACYL-COA DEHYDROGENASE FAMILY PROTEIN"/>
    <property type="match status" value="1"/>
</dbReference>
<dbReference type="Pfam" id="PF02737">
    <property type="entry name" value="3HCDH_N"/>
    <property type="match status" value="1"/>
</dbReference>
<accession>A0A1G9VIA6</accession>
<evidence type="ECO:0000313" key="6">
    <source>
        <dbReference type="EMBL" id="SDM71813.1"/>
    </source>
</evidence>
<dbReference type="Gene3D" id="1.10.1040.10">
    <property type="entry name" value="N-(1-d-carboxylethyl)-l-norvaline Dehydrogenase, domain 2"/>
    <property type="match status" value="1"/>
</dbReference>
<proteinExistence type="predicted"/>
<dbReference type="InterPro" id="IPR006108">
    <property type="entry name" value="3HC_DH_C"/>
</dbReference>
<reference evidence="6 7" key="1">
    <citation type="submission" date="2016-10" db="EMBL/GenBank/DDBJ databases">
        <authorList>
            <person name="de Groot N.N."/>
        </authorList>
    </citation>
    <scope>NUCLEOTIDE SEQUENCE [LARGE SCALE GENOMIC DNA]</scope>
    <source>
        <strain evidence="6 7">DSM 19886</strain>
    </source>
</reference>
<dbReference type="SUPFAM" id="SSF48179">
    <property type="entry name" value="6-phosphogluconate dehydrogenase C-terminal domain-like"/>
    <property type="match status" value="1"/>
</dbReference>
<dbReference type="InterPro" id="IPR008927">
    <property type="entry name" value="6-PGluconate_DH-like_C_sf"/>
</dbReference>
<dbReference type="GO" id="GO:0016616">
    <property type="term" value="F:oxidoreductase activity, acting on the CH-OH group of donors, NAD or NADP as acceptor"/>
    <property type="evidence" value="ECO:0007669"/>
    <property type="project" value="InterPro"/>
</dbReference>
<evidence type="ECO:0000256" key="1">
    <source>
        <dbReference type="ARBA" id="ARBA00023002"/>
    </source>
</evidence>
<name>A0A1G9VIA6_9FLAO</name>
<dbReference type="GO" id="GO:0006631">
    <property type="term" value="P:fatty acid metabolic process"/>
    <property type="evidence" value="ECO:0007669"/>
    <property type="project" value="InterPro"/>
</dbReference>
<dbReference type="EMBL" id="FNGV01000013">
    <property type="protein sequence ID" value="SDM71813.1"/>
    <property type="molecule type" value="Genomic_DNA"/>
</dbReference>
<dbReference type="InterPro" id="IPR013328">
    <property type="entry name" value="6PGD_dom2"/>
</dbReference>
<protein>
    <submittedName>
        <fullName evidence="6">3-hydroxybutyryl-CoA dehydrogenase</fullName>
    </submittedName>
</protein>